<dbReference type="SUPFAM" id="SSF103481">
    <property type="entry name" value="Multidrug resistance efflux transporter EmrE"/>
    <property type="match status" value="2"/>
</dbReference>
<evidence type="ECO:0000256" key="2">
    <source>
        <dbReference type="ARBA" id="ARBA00022475"/>
    </source>
</evidence>
<dbReference type="PANTHER" id="PTHR42920">
    <property type="entry name" value="OS03G0707200 PROTEIN-RELATED"/>
    <property type="match status" value="1"/>
</dbReference>
<evidence type="ECO:0000256" key="7">
    <source>
        <dbReference type="SAM" id="Phobius"/>
    </source>
</evidence>
<feature type="domain" description="EamA" evidence="8">
    <location>
        <begin position="177"/>
        <end position="301"/>
    </location>
</feature>
<feature type="transmembrane region" description="Helical" evidence="7">
    <location>
        <begin position="175"/>
        <end position="194"/>
    </location>
</feature>
<keyword evidence="5 7" id="KW-0472">Membrane</keyword>
<dbReference type="InterPro" id="IPR051258">
    <property type="entry name" value="Diverse_Substrate_Transporter"/>
</dbReference>
<feature type="transmembrane region" description="Helical" evidence="7">
    <location>
        <begin position="232"/>
        <end position="253"/>
    </location>
</feature>
<evidence type="ECO:0000256" key="6">
    <source>
        <dbReference type="SAM" id="MobiDB-lite"/>
    </source>
</evidence>
<dbReference type="PANTHER" id="PTHR42920:SF5">
    <property type="entry name" value="EAMA DOMAIN-CONTAINING PROTEIN"/>
    <property type="match status" value="1"/>
</dbReference>
<feature type="transmembrane region" description="Helical" evidence="7">
    <location>
        <begin position="59"/>
        <end position="78"/>
    </location>
</feature>
<comment type="subcellular location">
    <subcellularLocation>
        <location evidence="1">Cell membrane</location>
        <topology evidence="1">Multi-pass membrane protein</topology>
    </subcellularLocation>
</comment>
<evidence type="ECO:0000256" key="3">
    <source>
        <dbReference type="ARBA" id="ARBA00022692"/>
    </source>
</evidence>
<organism evidence="9 10">
    <name type="scientific">Hoeflea ulvae</name>
    <dbReference type="NCBI Taxonomy" id="2983764"/>
    <lineage>
        <taxon>Bacteria</taxon>
        <taxon>Pseudomonadati</taxon>
        <taxon>Pseudomonadota</taxon>
        <taxon>Alphaproteobacteria</taxon>
        <taxon>Hyphomicrobiales</taxon>
        <taxon>Rhizobiaceae</taxon>
        <taxon>Hoeflea</taxon>
    </lineage>
</organism>
<evidence type="ECO:0000256" key="1">
    <source>
        <dbReference type="ARBA" id="ARBA00004651"/>
    </source>
</evidence>
<name>A0ABT3YAW9_9HYPH</name>
<dbReference type="InterPro" id="IPR037185">
    <property type="entry name" value="EmrE-like"/>
</dbReference>
<evidence type="ECO:0000259" key="8">
    <source>
        <dbReference type="Pfam" id="PF00892"/>
    </source>
</evidence>
<reference evidence="9" key="1">
    <citation type="submission" date="2022-10" db="EMBL/GenBank/DDBJ databases">
        <title>Hoeflea sp. J2-29, isolated from marine algae.</title>
        <authorList>
            <person name="Kristyanto S."/>
            <person name="Kim J.M."/>
            <person name="Jeon C.O."/>
        </authorList>
    </citation>
    <scope>NUCLEOTIDE SEQUENCE</scope>
    <source>
        <strain evidence="9">J2-29</strain>
    </source>
</reference>
<feature type="transmembrane region" description="Helical" evidence="7">
    <location>
        <begin position="286"/>
        <end position="306"/>
    </location>
</feature>
<gene>
    <name evidence="9" type="ORF">OEG82_03105</name>
</gene>
<evidence type="ECO:0000256" key="5">
    <source>
        <dbReference type="ARBA" id="ARBA00023136"/>
    </source>
</evidence>
<dbReference type="Pfam" id="PF00892">
    <property type="entry name" value="EamA"/>
    <property type="match status" value="2"/>
</dbReference>
<feature type="transmembrane region" description="Helical" evidence="7">
    <location>
        <begin position="98"/>
        <end position="117"/>
    </location>
</feature>
<dbReference type="Proteomes" id="UP001081283">
    <property type="component" value="Unassembled WGS sequence"/>
</dbReference>
<feature type="transmembrane region" description="Helical" evidence="7">
    <location>
        <begin position="149"/>
        <end position="169"/>
    </location>
</feature>
<feature type="transmembrane region" description="Helical" evidence="7">
    <location>
        <begin position="206"/>
        <end position="226"/>
    </location>
</feature>
<evidence type="ECO:0000313" key="10">
    <source>
        <dbReference type="Proteomes" id="UP001081283"/>
    </source>
</evidence>
<sequence>MHPEAVPTAAHTLPPDPPALPDGSGAAEARRGALLVFGAALVWSFGGALARGLEVTDPWTIIAWRSFFAALFLLGFMLWRDGPAGTIRLFRTMGLPGLAVALCFATASISFVVALGYTSVANILLMQAGVPLMAALLGVVFLREAVDRVTWAAILAVIAGIAVMVSDSFAAQVSFVGDGLALLIAVVFAAATVITRRHAGVRMTPAVCLGVMIGTAVGVGLSAGLRVSAGDFGLLLLFGGFNLGLGMALFATGARMIPSALAALISTMEPVLGPVWVWLIHAEVPAPRTLLGGGVVFLALLGHILWQWRLSRRTALPLPN</sequence>
<dbReference type="InterPro" id="IPR000620">
    <property type="entry name" value="EamA_dom"/>
</dbReference>
<evidence type="ECO:0000256" key="4">
    <source>
        <dbReference type="ARBA" id="ARBA00022989"/>
    </source>
</evidence>
<feature type="domain" description="EamA" evidence="8">
    <location>
        <begin position="31"/>
        <end position="165"/>
    </location>
</feature>
<comment type="caution">
    <text evidence="9">The sequence shown here is derived from an EMBL/GenBank/DDBJ whole genome shotgun (WGS) entry which is preliminary data.</text>
</comment>
<keyword evidence="4 7" id="KW-1133">Transmembrane helix</keyword>
<feature type="transmembrane region" description="Helical" evidence="7">
    <location>
        <begin position="123"/>
        <end position="142"/>
    </location>
</feature>
<feature type="transmembrane region" description="Helical" evidence="7">
    <location>
        <begin position="33"/>
        <end position="53"/>
    </location>
</feature>
<dbReference type="RefSeq" id="WP_267611003.1">
    <property type="nucleotide sequence ID" value="NZ_JAOVZQ010000001.1"/>
</dbReference>
<dbReference type="EMBL" id="JAOVZQ010000001">
    <property type="protein sequence ID" value="MCY0093025.1"/>
    <property type="molecule type" value="Genomic_DNA"/>
</dbReference>
<evidence type="ECO:0000313" key="9">
    <source>
        <dbReference type="EMBL" id="MCY0093025.1"/>
    </source>
</evidence>
<proteinExistence type="predicted"/>
<feature type="region of interest" description="Disordered" evidence="6">
    <location>
        <begin position="1"/>
        <end position="25"/>
    </location>
</feature>
<keyword evidence="2" id="KW-1003">Cell membrane</keyword>
<keyword evidence="10" id="KW-1185">Reference proteome</keyword>
<keyword evidence="3 7" id="KW-0812">Transmembrane</keyword>
<accession>A0ABT3YAW9</accession>
<feature type="transmembrane region" description="Helical" evidence="7">
    <location>
        <begin position="260"/>
        <end position="280"/>
    </location>
</feature>
<protein>
    <submittedName>
        <fullName evidence="9">DMT family transporter</fullName>
    </submittedName>
</protein>